<reference evidence="1 2" key="1">
    <citation type="submission" date="2016-10" db="EMBL/GenBank/DDBJ databases">
        <title>Comparative genome analysis of multiple Pseudomonas spp. focuses on biocontrol and plant growth promoting traits.</title>
        <authorList>
            <person name="Tao X.-Y."/>
            <person name="Taylor C.G."/>
        </authorList>
    </citation>
    <scope>NUCLEOTIDE SEQUENCE [LARGE SCALE GENOMIC DNA]</scope>
    <source>
        <strain evidence="1 2">37D10</strain>
    </source>
</reference>
<sequence>MVVHRGASLTWGKGRTNFFSTVPLDQRSEAINGFSEVDGLGVKIDFFDFCIGMHHEVLAPERNREHSIRDQVMTLNVGFMEH</sequence>
<name>A0A423GRN7_9PSED</name>
<gene>
    <name evidence="1" type="ORF">BK658_12810</name>
</gene>
<evidence type="ECO:0000313" key="1">
    <source>
        <dbReference type="EMBL" id="ROM97114.1"/>
    </source>
</evidence>
<dbReference type="AlphaFoldDB" id="A0A423GRN7"/>
<protein>
    <submittedName>
        <fullName evidence="1">Uncharacterized protein</fullName>
    </submittedName>
</protein>
<dbReference type="EMBL" id="MOBI01000015">
    <property type="protein sequence ID" value="ROM97114.1"/>
    <property type="molecule type" value="Genomic_DNA"/>
</dbReference>
<dbReference type="Proteomes" id="UP000284684">
    <property type="component" value="Unassembled WGS sequence"/>
</dbReference>
<proteinExistence type="predicted"/>
<organism evidence="1 2">
    <name type="scientific">Pseudomonas brassicacearum</name>
    <dbReference type="NCBI Taxonomy" id="930166"/>
    <lineage>
        <taxon>Bacteria</taxon>
        <taxon>Pseudomonadati</taxon>
        <taxon>Pseudomonadota</taxon>
        <taxon>Gammaproteobacteria</taxon>
        <taxon>Pseudomonadales</taxon>
        <taxon>Pseudomonadaceae</taxon>
        <taxon>Pseudomonas</taxon>
    </lineage>
</organism>
<evidence type="ECO:0000313" key="2">
    <source>
        <dbReference type="Proteomes" id="UP000284684"/>
    </source>
</evidence>
<comment type="caution">
    <text evidence="1">The sequence shown here is derived from an EMBL/GenBank/DDBJ whole genome shotgun (WGS) entry which is preliminary data.</text>
</comment>
<accession>A0A423GRN7</accession>